<feature type="domain" description="Methyltransferase" evidence="1">
    <location>
        <begin position="48"/>
        <end position="179"/>
    </location>
</feature>
<evidence type="ECO:0000313" key="2">
    <source>
        <dbReference type="EMBL" id="BCY28671.1"/>
    </source>
</evidence>
<dbReference type="InterPro" id="IPR053173">
    <property type="entry name" value="SAM-binding_MTase"/>
</dbReference>
<dbReference type="InterPro" id="IPR025714">
    <property type="entry name" value="Methyltranfer_dom"/>
</dbReference>
<dbReference type="PANTHER" id="PTHR45128">
    <property type="entry name" value="METHYLTRANSFERASE TYPE 11"/>
    <property type="match status" value="1"/>
</dbReference>
<protein>
    <recommendedName>
        <fullName evidence="1">Methyltransferase domain-containing protein</fullName>
    </recommendedName>
</protein>
<accession>A0ABN6HWI0</accession>
<dbReference type="Pfam" id="PF13847">
    <property type="entry name" value="Methyltransf_31"/>
    <property type="match status" value="1"/>
</dbReference>
<organism evidence="2 3">
    <name type="scientific">Flavobacterium okayamense</name>
    <dbReference type="NCBI Taxonomy" id="2830782"/>
    <lineage>
        <taxon>Bacteria</taxon>
        <taxon>Pseudomonadati</taxon>
        <taxon>Bacteroidota</taxon>
        <taxon>Flavobacteriia</taxon>
        <taxon>Flavobacteriales</taxon>
        <taxon>Flavobacteriaceae</taxon>
        <taxon>Flavobacterium</taxon>
    </lineage>
</organism>
<dbReference type="EMBL" id="AP024749">
    <property type="protein sequence ID" value="BCY28671.1"/>
    <property type="molecule type" value="Genomic_DNA"/>
</dbReference>
<keyword evidence="3" id="KW-1185">Reference proteome</keyword>
<dbReference type="CDD" id="cd02440">
    <property type="entry name" value="AdoMet_MTases"/>
    <property type="match status" value="1"/>
</dbReference>
<evidence type="ECO:0000313" key="3">
    <source>
        <dbReference type="Proteomes" id="UP000825258"/>
    </source>
</evidence>
<reference evidence="2 3" key="1">
    <citation type="submission" date="2021-06" db="EMBL/GenBank/DDBJ databases">
        <title>Whole genome sequences of Flavobacterium sp. KK2020170 and assembly.</title>
        <authorList>
            <person name="Kitahara K."/>
            <person name="Miyoshi S."/>
            <person name="Uesaka K."/>
        </authorList>
    </citation>
    <scope>NUCLEOTIDE SEQUENCE [LARGE SCALE GENOMIC DNA]</scope>
    <source>
        <strain evidence="2 3">KK2020170</strain>
    </source>
</reference>
<dbReference type="RefSeq" id="WP_221257785.1">
    <property type="nucleotide sequence ID" value="NZ_AP024749.1"/>
</dbReference>
<sequence length="223" mass="25892">MENTHKHSFLTYEADNWFERNKVIVDNYTPENDKVIDLLKKYNVNCNKVLEIGCSAGYRLNAINEIFPKATVFGVEPSLKAIEFGKANYRNVNFSHGTADDLSDFKNDTFDVVIVGFVFYVIDRNILLKVISEIDRVLKDGGILIIIDFFSETSLKNIYAHIDEFEAYSYKQNYYEIFTNSKLYHLLDKSTFSHSTKEMDSSDNYHDKYSISLLKKDINSSYK</sequence>
<dbReference type="Proteomes" id="UP000825258">
    <property type="component" value="Chromosome"/>
</dbReference>
<dbReference type="Gene3D" id="3.40.50.150">
    <property type="entry name" value="Vaccinia Virus protein VP39"/>
    <property type="match status" value="1"/>
</dbReference>
<name>A0ABN6HWI0_9FLAO</name>
<dbReference type="PANTHER" id="PTHR45128:SF1">
    <property type="entry name" value="S-ADENOSYLMETHIONINE-DEPENDENT METHYLTRANSFERASE RV2258C"/>
    <property type="match status" value="1"/>
</dbReference>
<evidence type="ECO:0000259" key="1">
    <source>
        <dbReference type="Pfam" id="PF13847"/>
    </source>
</evidence>
<proteinExistence type="predicted"/>
<dbReference type="InterPro" id="IPR029063">
    <property type="entry name" value="SAM-dependent_MTases_sf"/>
</dbReference>
<gene>
    <name evidence="2" type="ORF">KK2020170_15390</name>
</gene>
<dbReference type="SUPFAM" id="SSF53335">
    <property type="entry name" value="S-adenosyl-L-methionine-dependent methyltransferases"/>
    <property type="match status" value="1"/>
</dbReference>